<evidence type="ECO:0000313" key="2">
    <source>
        <dbReference type="EMBL" id="RJG52785.1"/>
    </source>
</evidence>
<dbReference type="PANTHER" id="PTHR38743:SF2">
    <property type="entry name" value="DUF2185 DOMAIN-CONTAINING PROTEIN"/>
    <property type="match status" value="1"/>
</dbReference>
<keyword evidence="3" id="KW-1185">Reference proteome</keyword>
<evidence type="ECO:0000259" key="1">
    <source>
        <dbReference type="Pfam" id="PF09951"/>
    </source>
</evidence>
<dbReference type="OrthoDB" id="4827574at2"/>
<reference evidence="2 3" key="1">
    <citation type="submission" date="2018-08" db="EMBL/GenBank/DDBJ databases">
        <title>Sphingobium sp. EO9.</title>
        <authorList>
            <person name="Park Y."/>
            <person name="Kim K.H."/>
            <person name="Jeon C.O."/>
        </authorList>
    </citation>
    <scope>NUCLEOTIDE SEQUENCE [LARGE SCALE GENOMIC DNA]</scope>
    <source>
        <strain evidence="2 3">EO9</strain>
    </source>
</reference>
<evidence type="ECO:0000313" key="3">
    <source>
        <dbReference type="Proteomes" id="UP000283469"/>
    </source>
</evidence>
<accession>A0A418YNJ7</accession>
<feature type="domain" description="Immunity protein Imm33" evidence="1">
    <location>
        <begin position="22"/>
        <end position="97"/>
    </location>
</feature>
<dbReference type="EMBL" id="QVRA01000022">
    <property type="protein sequence ID" value="RJG52785.1"/>
    <property type="molecule type" value="Genomic_DNA"/>
</dbReference>
<dbReference type="PANTHER" id="PTHR38743">
    <property type="entry name" value="SIMILAR TO GLYOXYLASE I FAMILY PROTEIN"/>
    <property type="match status" value="1"/>
</dbReference>
<sequence>MHKIFKLKPDQIAPIALGRGGCLSTDRIVVDGEPVRYMYREAHINSQNSGWRFFAGDENDAYMADAQRHGIYDVNTVVNYDSGVLPYLDAPFGSRYE</sequence>
<organism evidence="2 3">
    <name type="scientific">Sphingobium terrigena</name>
    <dbReference type="NCBI Taxonomy" id="2304063"/>
    <lineage>
        <taxon>Bacteria</taxon>
        <taxon>Pseudomonadati</taxon>
        <taxon>Pseudomonadota</taxon>
        <taxon>Alphaproteobacteria</taxon>
        <taxon>Sphingomonadales</taxon>
        <taxon>Sphingomonadaceae</taxon>
        <taxon>Sphingobium</taxon>
    </lineage>
</organism>
<proteinExistence type="predicted"/>
<protein>
    <submittedName>
        <fullName evidence="2">DUF2185 domain-containing protein</fullName>
    </submittedName>
</protein>
<dbReference type="Proteomes" id="UP000283469">
    <property type="component" value="Unassembled WGS sequence"/>
</dbReference>
<name>A0A418YNJ7_9SPHN</name>
<comment type="caution">
    <text evidence="2">The sequence shown here is derived from an EMBL/GenBank/DDBJ whole genome shotgun (WGS) entry which is preliminary data.</text>
</comment>
<gene>
    <name evidence="2" type="ORF">D0Z70_18635</name>
</gene>
<dbReference type="Pfam" id="PF09951">
    <property type="entry name" value="Imm33"/>
    <property type="match status" value="1"/>
</dbReference>
<dbReference type="InterPro" id="IPR018689">
    <property type="entry name" value="Imm33_dom"/>
</dbReference>
<dbReference type="AlphaFoldDB" id="A0A418YNJ7"/>